<dbReference type="EMBL" id="BQNB010020885">
    <property type="protein sequence ID" value="GJU00657.1"/>
    <property type="molecule type" value="Genomic_DNA"/>
</dbReference>
<sequence length="66" mass="6659">MFEVLTILDDDSAELVSGGANGLGASLSIEIEEEEDAPDDSGGGRVAAEIGLDAALGFLNYSSNIG</sequence>
<proteinExistence type="predicted"/>
<comment type="caution">
    <text evidence="1">The sequence shown here is derived from an EMBL/GenBank/DDBJ whole genome shotgun (WGS) entry which is preliminary data.</text>
</comment>
<reference evidence="1" key="2">
    <citation type="submission" date="2022-01" db="EMBL/GenBank/DDBJ databases">
        <authorList>
            <person name="Yamashiro T."/>
            <person name="Shiraishi A."/>
            <person name="Satake H."/>
            <person name="Nakayama K."/>
        </authorList>
    </citation>
    <scope>NUCLEOTIDE SEQUENCE</scope>
</reference>
<accession>A0ABQ5IKG1</accession>
<name>A0ABQ5IKG1_9ASTR</name>
<organism evidence="1 2">
    <name type="scientific">Tanacetum coccineum</name>
    <dbReference type="NCBI Taxonomy" id="301880"/>
    <lineage>
        <taxon>Eukaryota</taxon>
        <taxon>Viridiplantae</taxon>
        <taxon>Streptophyta</taxon>
        <taxon>Embryophyta</taxon>
        <taxon>Tracheophyta</taxon>
        <taxon>Spermatophyta</taxon>
        <taxon>Magnoliopsida</taxon>
        <taxon>eudicotyledons</taxon>
        <taxon>Gunneridae</taxon>
        <taxon>Pentapetalae</taxon>
        <taxon>asterids</taxon>
        <taxon>campanulids</taxon>
        <taxon>Asterales</taxon>
        <taxon>Asteraceae</taxon>
        <taxon>Asteroideae</taxon>
        <taxon>Anthemideae</taxon>
        <taxon>Anthemidinae</taxon>
        <taxon>Tanacetum</taxon>
    </lineage>
</organism>
<dbReference type="Proteomes" id="UP001151760">
    <property type="component" value="Unassembled WGS sequence"/>
</dbReference>
<evidence type="ECO:0000313" key="2">
    <source>
        <dbReference type="Proteomes" id="UP001151760"/>
    </source>
</evidence>
<keyword evidence="2" id="KW-1185">Reference proteome</keyword>
<protein>
    <submittedName>
        <fullName evidence="1">Uncharacterized protein</fullName>
    </submittedName>
</protein>
<evidence type="ECO:0000313" key="1">
    <source>
        <dbReference type="EMBL" id="GJU00657.1"/>
    </source>
</evidence>
<reference evidence="1" key="1">
    <citation type="journal article" date="2022" name="Int. J. Mol. Sci.">
        <title>Draft Genome of Tanacetum Coccineum: Genomic Comparison of Closely Related Tanacetum-Family Plants.</title>
        <authorList>
            <person name="Yamashiro T."/>
            <person name="Shiraishi A."/>
            <person name="Nakayama K."/>
            <person name="Satake H."/>
        </authorList>
    </citation>
    <scope>NUCLEOTIDE SEQUENCE</scope>
</reference>
<gene>
    <name evidence="1" type="ORF">Tco_1110995</name>
</gene>